<dbReference type="Proteomes" id="UP000694569">
    <property type="component" value="Unplaced"/>
</dbReference>
<keyword evidence="3" id="KW-1015">Disulfide bond</keyword>
<sequence length="95" mass="11062">MASPSSRTQGRKVLMAAPTAKERKACWDARDHYWKCLDDNSDDNSKCQQLRHCFESNCPQQWIKHLHDAWKAKTIFTMVTQRHCSRPSPDMVLSI</sequence>
<dbReference type="InterPro" id="IPR036549">
    <property type="entry name" value="CX6/COA6-like_sf"/>
</dbReference>
<proteinExistence type="predicted"/>
<dbReference type="GeneTree" id="ENSGT00390000004094"/>
<evidence type="ECO:0008006" key="6">
    <source>
        <dbReference type="Google" id="ProtNLM"/>
    </source>
</evidence>
<organism evidence="4 5">
    <name type="scientific">Leptobrachium leishanense</name>
    <name type="common">Leishan spiny toad</name>
    <dbReference type="NCBI Taxonomy" id="445787"/>
    <lineage>
        <taxon>Eukaryota</taxon>
        <taxon>Metazoa</taxon>
        <taxon>Chordata</taxon>
        <taxon>Craniata</taxon>
        <taxon>Vertebrata</taxon>
        <taxon>Euteleostomi</taxon>
        <taxon>Amphibia</taxon>
        <taxon>Batrachia</taxon>
        <taxon>Anura</taxon>
        <taxon>Pelobatoidea</taxon>
        <taxon>Megophryidae</taxon>
        <taxon>Leptobrachium</taxon>
    </lineage>
</organism>
<evidence type="ECO:0000313" key="4">
    <source>
        <dbReference type="Ensembl" id="ENSLLEP00000018787.1"/>
    </source>
</evidence>
<dbReference type="Gene3D" id="1.10.10.140">
    <property type="entry name" value="Cytochrome c oxidase, subunit VIb"/>
    <property type="match status" value="1"/>
</dbReference>
<keyword evidence="5" id="KW-1185">Reference proteome</keyword>
<evidence type="ECO:0000256" key="2">
    <source>
        <dbReference type="ARBA" id="ARBA00023128"/>
    </source>
</evidence>
<protein>
    <recommendedName>
        <fullName evidence="6">Cytochrome c oxidase assembly factor 6 homolog</fullName>
    </recommendedName>
</protein>
<reference evidence="4" key="1">
    <citation type="submission" date="2025-08" db="UniProtKB">
        <authorList>
            <consortium name="Ensembl"/>
        </authorList>
    </citation>
    <scope>IDENTIFICATION</scope>
</reference>
<dbReference type="Ensembl" id="ENSLLET00000019526.1">
    <property type="protein sequence ID" value="ENSLLEP00000018787.1"/>
    <property type="gene ID" value="ENSLLEG00000011892.1"/>
</dbReference>
<dbReference type="GO" id="GO:0042775">
    <property type="term" value="P:mitochondrial ATP synthesis coupled electron transport"/>
    <property type="evidence" value="ECO:0007669"/>
    <property type="project" value="TreeGrafter"/>
</dbReference>
<dbReference type="OrthoDB" id="16284at2759"/>
<dbReference type="PANTHER" id="PTHR46690">
    <property type="entry name" value="CYTOCHROME C OXIDASE ASSEMBLY FACTOR 6 HOMOLOG"/>
    <property type="match status" value="1"/>
</dbReference>
<reference evidence="4" key="2">
    <citation type="submission" date="2025-09" db="UniProtKB">
        <authorList>
            <consortium name="Ensembl"/>
        </authorList>
    </citation>
    <scope>IDENTIFICATION</scope>
</reference>
<dbReference type="GO" id="GO:0008535">
    <property type="term" value="P:respiratory chain complex IV assembly"/>
    <property type="evidence" value="ECO:0007669"/>
    <property type="project" value="InterPro"/>
</dbReference>
<name>A0A8C5MWG5_9ANUR</name>
<accession>A0A8C5MWG5</accession>
<dbReference type="PROSITE" id="PS51808">
    <property type="entry name" value="CHCH"/>
    <property type="match status" value="1"/>
</dbReference>
<dbReference type="GO" id="GO:0005739">
    <property type="term" value="C:mitochondrion"/>
    <property type="evidence" value="ECO:0007669"/>
    <property type="project" value="UniProtKB-SubCell"/>
</dbReference>
<dbReference type="InterPro" id="IPR048280">
    <property type="entry name" value="COX6B-like"/>
</dbReference>
<evidence type="ECO:0000313" key="5">
    <source>
        <dbReference type="Proteomes" id="UP000694569"/>
    </source>
</evidence>
<evidence type="ECO:0000256" key="3">
    <source>
        <dbReference type="ARBA" id="ARBA00023157"/>
    </source>
</evidence>
<comment type="subcellular location">
    <subcellularLocation>
        <location evidence="1">Mitochondrion</location>
    </subcellularLocation>
</comment>
<dbReference type="AlphaFoldDB" id="A0A8C5MWG5"/>
<dbReference type="InterPro" id="IPR042289">
    <property type="entry name" value="COA6"/>
</dbReference>
<keyword evidence="2" id="KW-0496">Mitochondrion</keyword>
<dbReference type="PANTHER" id="PTHR46690:SF1">
    <property type="entry name" value="CYTOCHROME C OXIDASE ASSEMBLY FACTOR 6 HOMOLOG"/>
    <property type="match status" value="1"/>
</dbReference>
<evidence type="ECO:0000256" key="1">
    <source>
        <dbReference type="ARBA" id="ARBA00004173"/>
    </source>
</evidence>
<dbReference type="SUPFAM" id="SSF47694">
    <property type="entry name" value="Cytochrome c oxidase subunit h"/>
    <property type="match status" value="1"/>
</dbReference>
<dbReference type="Pfam" id="PF02297">
    <property type="entry name" value="COX6B"/>
    <property type="match status" value="1"/>
</dbReference>